<dbReference type="EMBL" id="JAZEIP010000069">
    <property type="protein sequence ID" value="MEE4043322.1"/>
    <property type="molecule type" value="Genomic_DNA"/>
</dbReference>
<evidence type="ECO:0000256" key="1">
    <source>
        <dbReference type="SAM" id="MobiDB-lite"/>
    </source>
</evidence>
<dbReference type="Pfam" id="PF11154">
    <property type="entry name" value="DUF2934"/>
    <property type="match status" value="1"/>
</dbReference>
<accession>A0ABU7NEF6</accession>
<comment type="caution">
    <text evidence="2">The sequence shown here is derived from an EMBL/GenBank/DDBJ whole genome shotgun (WGS) entry which is preliminary data.</text>
</comment>
<reference evidence="2 3" key="1">
    <citation type="submission" date="2024-01" db="EMBL/GenBank/DDBJ databases">
        <title>Characterization of Pseudomonas viridiflava in Georgia, USA.</title>
        <authorList>
            <person name="Zhao M."/>
            <person name="Dutta B."/>
        </authorList>
    </citation>
    <scope>NUCLEOTIDE SEQUENCE [LARGE SCALE GENOMIC DNA]</scope>
    <source>
        <strain evidence="2 3">21GA0539</strain>
    </source>
</reference>
<sequence>MDQASSYLHPSENIFAAPLICFIPETPPDDLDQLIFISGRYAPLVFIEKENVMNEETLKQIAYRLWEEQGKPEGMDFEHWLEARRELDGQNSDGLTGSITSSVAPPAPKNKANPVKRKVGKTKSGTSSSTA</sequence>
<feature type="region of interest" description="Disordered" evidence="1">
    <location>
        <begin position="84"/>
        <end position="131"/>
    </location>
</feature>
<feature type="compositionally biased region" description="Low complexity" evidence="1">
    <location>
        <begin position="122"/>
        <end position="131"/>
    </location>
</feature>
<dbReference type="InterPro" id="IPR021327">
    <property type="entry name" value="DUF2934"/>
</dbReference>
<evidence type="ECO:0000313" key="2">
    <source>
        <dbReference type="EMBL" id="MEE4043322.1"/>
    </source>
</evidence>
<dbReference type="Proteomes" id="UP001343600">
    <property type="component" value="Unassembled WGS sequence"/>
</dbReference>
<keyword evidence="3" id="KW-1185">Reference proteome</keyword>
<name>A0ABU7NEF6_PSEVI</name>
<feature type="compositionally biased region" description="Polar residues" evidence="1">
    <location>
        <begin position="89"/>
        <end position="102"/>
    </location>
</feature>
<protein>
    <submittedName>
        <fullName evidence="2">DUF2934 domain-containing protein</fullName>
    </submittedName>
</protein>
<evidence type="ECO:0000313" key="3">
    <source>
        <dbReference type="Proteomes" id="UP001343600"/>
    </source>
</evidence>
<dbReference type="RefSeq" id="WP_232917740.1">
    <property type="nucleotide sequence ID" value="NZ_JAEIJH010000070.1"/>
</dbReference>
<proteinExistence type="predicted"/>
<gene>
    <name evidence="2" type="ORF">V2I87_24790</name>
</gene>
<organism evidence="2 3">
    <name type="scientific">Pseudomonas viridiflava</name>
    <name type="common">Phytomonas viridiflava</name>
    <dbReference type="NCBI Taxonomy" id="33069"/>
    <lineage>
        <taxon>Bacteria</taxon>
        <taxon>Pseudomonadati</taxon>
        <taxon>Pseudomonadota</taxon>
        <taxon>Gammaproteobacteria</taxon>
        <taxon>Pseudomonadales</taxon>
        <taxon>Pseudomonadaceae</taxon>
        <taxon>Pseudomonas</taxon>
    </lineage>
</organism>